<keyword evidence="2" id="KW-1185">Reference proteome</keyword>
<name>A0AA35Y3Z8_LACSI</name>
<proteinExistence type="predicted"/>
<organism evidence="1 2">
    <name type="scientific">Lactuca saligna</name>
    <name type="common">Willowleaf lettuce</name>
    <dbReference type="NCBI Taxonomy" id="75948"/>
    <lineage>
        <taxon>Eukaryota</taxon>
        <taxon>Viridiplantae</taxon>
        <taxon>Streptophyta</taxon>
        <taxon>Embryophyta</taxon>
        <taxon>Tracheophyta</taxon>
        <taxon>Spermatophyta</taxon>
        <taxon>Magnoliopsida</taxon>
        <taxon>eudicotyledons</taxon>
        <taxon>Gunneridae</taxon>
        <taxon>Pentapetalae</taxon>
        <taxon>asterids</taxon>
        <taxon>campanulids</taxon>
        <taxon>Asterales</taxon>
        <taxon>Asteraceae</taxon>
        <taxon>Cichorioideae</taxon>
        <taxon>Cichorieae</taxon>
        <taxon>Lactucinae</taxon>
        <taxon>Lactuca</taxon>
    </lineage>
</organism>
<gene>
    <name evidence="1" type="ORF">LSALG_LOCUS4840</name>
</gene>
<accession>A0AA35Y3Z8</accession>
<reference evidence="1" key="1">
    <citation type="submission" date="2023-04" db="EMBL/GenBank/DDBJ databases">
        <authorList>
            <person name="Vijverberg K."/>
            <person name="Xiong W."/>
            <person name="Schranz E."/>
        </authorList>
    </citation>
    <scope>NUCLEOTIDE SEQUENCE</scope>
</reference>
<dbReference type="AlphaFoldDB" id="A0AA35Y3Z8"/>
<dbReference type="PANTHER" id="PTHR12433">
    <property type="entry name" value="MEDIATOR OF RNA POLYMERASE II TRANSCRIPTION SUBUNIT 25"/>
    <property type="match status" value="1"/>
</dbReference>
<dbReference type="EMBL" id="OX465086">
    <property type="protein sequence ID" value="CAI9264180.1"/>
    <property type="molecule type" value="Genomic_DNA"/>
</dbReference>
<dbReference type="PANTHER" id="PTHR12433:SF20">
    <property type="entry name" value="MEDIATOR OF RNA POLYMERASE II TRANSCRIPTION SUBUNIT 25"/>
    <property type="match status" value="1"/>
</dbReference>
<dbReference type="GO" id="GO:0045944">
    <property type="term" value="P:positive regulation of transcription by RNA polymerase II"/>
    <property type="evidence" value="ECO:0007669"/>
    <property type="project" value="TreeGrafter"/>
</dbReference>
<dbReference type="Proteomes" id="UP001177003">
    <property type="component" value="Chromosome 0"/>
</dbReference>
<evidence type="ECO:0000313" key="1">
    <source>
        <dbReference type="EMBL" id="CAI9264180.1"/>
    </source>
</evidence>
<dbReference type="GO" id="GO:0005667">
    <property type="term" value="C:transcription regulator complex"/>
    <property type="evidence" value="ECO:0007669"/>
    <property type="project" value="TreeGrafter"/>
</dbReference>
<dbReference type="GO" id="GO:0016592">
    <property type="term" value="C:mediator complex"/>
    <property type="evidence" value="ECO:0007669"/>
    <property type="project" value="TreeGrafter"/>
</dbReference>
<sequence length="261" mass="28729">MQKIEPTDNNEAQSESRLSDVETIAKAFAQGKRNPSAADPTIVIVKNPHYLMQLQFLLFQPPSIFNSTRQPVPVGNIPPATVKVELTMVTSMPPVPVPILAPSFQHVPPVPRPTPPMQISSPLSVSQEMLSSNDGIQDMKPIVSNIQPPMRPAVTVNHNILKQPSNNCWRNIHGNTKSHGCVYVQHDIKRNGIHNSGCLNPNVGLTQQSTGALQSAQSKYVKVWEACSKLATNNANSATYMSRSHEQKRILKSKVIVMPLR</sequence>
<protein>
    <submittedName>
        <fullName evidence="1">Uncharacterized protein</fullName>
    </submittedName>
</protein>
<evidence type="ECO:0000313" key="2">
    <source>
        <dbReference type="Proteomes" id="UP001177003"/>
    </source>
</evidence>